<organism evidence="2 3">
    <name type="scientific">Friedmanniomyces endolithicus</name>
    <dbReference type="NCBI Taxonomy" id="329885"/>
    <lineage>
        <taxon>Eukaryota</taxon>
        <taxon>Fungi</taxon>
        <taxon>Dikarya</taxon>
        <taxon>Ascomycota</taxon>
        <taxon>Pezizomycotina</taxon>
        <taxon>Dothideomycetes</taxon>
        <taxon>Dothideomycetidae</taxon>
        <taxon>Mycosphaerellales</taxon>
        <taxon>Teratosphaeriaceae</taxon>
        <taxon>Friedmanniomyces</taxon>
    </lineage>
</organism>
<protein>
    <submittedName>
        <fullName evidence="2">Uncharacterized protein</fullName>
    </submittedName>
</protein>
<evidence type="ECO:0000313" key="3">
    <source>
        <dbReference type="Proteomes" id="UP001168146"/>
    </source>
</evidence>
<evidence type="ECO:0000256" key="1">
    <source>
        <dbReference type="SAM" id="MobiDB-lite"/>
    </source>
</evidence>
<comment type="caution">
    <text evidence="2">The sequence shown here is derived from an EMBL/GenBank/DDBJ whole genome shotgun (WGS) entry which is preliminary data.</text>
</comment>
<dbReference type="EMBL" id="JASUXU010000253">
    <property type="protein sequence ID" value="KAK0301844.1"/>
    <property type="molecule type" value="Genomic_DNA"/>
</dbReference>
<dbReference type="Proteomes" id="UP001168146">
    <property type="component" value="Unassembled WGS sequence"/>
</dbReference>
<gene>
    <name evidence="2" type="ORF">LTR82_018099</name>
</gene>
<evidence type="ECO:0000313" key="2">
    <source>
        <dbReference type="EMBL" id="KAK0301844.1"/>
    </source>
</evidence>
<proteinExistence type="predicted"/>
<feature type="non-terminal residue" evidence="2">
    <location>
        <position position="1"/>
    </location>
</feature>
<feature type="region of interest" description="Disordered" evidence="1">
    <location>
        <begin position="126"/>
        <end position="191"/>
    </location>
</feature>
<feature type="compositionally biased region" description="Polar residues" evidence="1">
    <location>
        <begin position="159"/>
        <end position="182"/>
    </location>
</feature>
<name>A0AAN6F6N3_9PEZI</name>
<reference evidence="2" key="1">
    <citation type="submission" date="2021-12" db="EMBL/GenBank/DDBJ databases">
        <title>Black yeast isolated from Biological Soil Crust.</title>
        <authorList>
            <person name="Kurbessoian T."/>
        </authorList>
    </citation>
    <scope>NUCLEOTIDE SEQUENCE</scope>
    <source>
        <strain evidence="2">CCFEE 5208</strain>
    </source>
</reference>
<dbReference type="AlphaFoldDB" id="A0AAN6F6N3"/>
<accession>A0AAN6F6N3</accession>
<feature type="region of interest" description="Disordered" evidence="1">
    <location>
        <begin position="85"/>
        <end position="108"/>
    </location>
</feature>
<sequence>IEHRNNHGNRRRLGIRFKVTPYLLPANIATLNQTSSAGSGARRTSEMFFPEDATEDRPRVELMAPTPAPQQLTRKLDYGRQIRRRAPAKWKRSSQGGGDEAPEASEWKKSVNGKWVTKLMRNQHIRKPAEDVAGSESSIEIPESERSASVTPAHDRTDASSQPAKNSSFPPTASHQEGSPASSEGRERKRECEGAAFGITLRKLITLFNELDKPASRRRGAVHRAAFL</sequence>